<organism evidence="1 2">
    <name type="scientific">Avena sativa</name>
    <name type="common">Oat</name>
    <dbReference type="NCBI Taxonomy" id="4498"/>
    <lineage>
        <taxon>Eukaryota</taxon>
        <taxon>Viridiplantae</taxon>
        <taxon>Streptophyta</taxon>
        <taxon>Embryophyta</taxon>
        <taxon>Tracheophyta</taxon>
        <taxon>Spermatophyta</taxon>
        <taxon>Magnoliopsida</taxon>
        <taxon>Liliopsida</taxon>
        <taxon>Poales</taxon>
        <taxon>Poaceae</taxon>
        <taxon>BOP clade</taxon>
        <taxon>Pooideae</taxon>
        <taxon>Poodae</taxon>
        <taxon>Poeae</taxon>
        <taxon>Poeae Chloroplast Group 1 (Aveneae type)</taxon>
        <taxon>Aveninae</taxon>
        <taxon>Avena</taxon>
    </lineage>
</organism>
<name>A0ACD5WBE1_AVESA</name>
<sequence length="535" mass="60029">MDMDAPCESCASWRDHCYWDHEKPQFSVADSHDFKNSIHIPQKLSTHLRSRIFDKIKLDAPNGIMYDVVVNFEFGQAVLRSGWDAFANAHQIEESDTFLFKYCGDSKFEIHIFDSDSCEKKASCFQPPSENFGAFPPNVPCNHHVRNEQAAPNPGKVHMAVEYDYTMATGCHLTNEQDEKVVEIARTIRSEIPLYVAVMSKINVSEEDCFINIPLRLVDHFKEETTDTNIKLVAPNCHIYTVGASKHSEDQVVLRSGWDAFVAANHIQKNDLLIFSSKGRTRLNVLTLDPSGCQKTSPCVAMKDFPNTAEDSVQITDPPPRTIETIDLTSSDDDHIVREDARRSPGRQKQVPGCGVKTRKMASTSTPHAQSGFNTHKLNGRAPEKFGVGQKAPMSKNIQGPSRPPYILAKGITLIWPLEKKVQGKVQEIGSEVPIYVAVLTKCCVGGTVLSMGFCKEYASAYLPSRDQTLTLQLENKEWRTTLHVRPRSIMLRTGWSKFVTDNDLRLGDVCLFAKRSTGSLAMRVYFVRKSDVLL</sequence>
<reference evidence="1" key="1">
    <citation type="submission" date="2021-05" db="EMBL/GenBank/DDBJ databases">
        <authorList>
            <person name="Scholz U."/>
            <person name="Mascher M."/>
            <person name="Fiebig A."/>
        </authorList>
    </citation>
    <scope>NUCLEOTIDE SEQUENCE [LARGE SCALE GENOMIC DNA]</scope>
</reference>
<keyword evidence="2" id="KW-1185">Reference proteome</keyword>
<dbReference type="Proteomes" id="UP001732700">
    <property type="component" value="Chromosome 4A"/>
</dbReference>
<accession>A0ACD5WBE1</accession>
<evidence type="ECO:0000313" key="1">
    <source>
        <dbReference type="EnsemblPlants" id="AVESA.00010b.r2.4AG0596830.1.CDS"/>
    </source>
</evidence>
<dbReference type="EnsemblPlants" id="AVESA.00010b.r2.4AG0596830.1">
    <property type="protein sequence ID" value="AVESA.00010b.r2.4AG0596830.1.CDS"/>
    <property type="gene ID" value="AVESA.00010b.r2.4AG0596830"/>
</dbReference>
<reference evidence="1" key="2">
    <citation type="submission" date="2025-09" db="UniProtKB">
        <authorList>
            <consortium name="EnsemblPlants"/>
        </authorList>
    </citation>
    <scope>IDENTIFICATION</scope>
</reference>
<proteinExistence type="predicted"/>
<protein>
    <submittedName>
        <fullName evidence="1">Uncharacterized protein</fullName>
    </submittedName>
</protein>
<evidence type="ECO:0000313" key="2">
    <source>
        <dbReference type="Proteomes" id="UP001732700"/>
    </source>
</evidence>